<evidence type="ECO:0000313" key="3">
    <source>
        <dbReference type="EMBL" id="WUT82350.1"/>
    </source>
</evidence>
<dbReference type="RefSeq" id="WP_329397307.1">
    <property type="nucleotide sequence ID" value="NZ_CP109019.1"/>
</dbReference>
<dbReference type="Proteomes" id="UP001432060">
    <property type="component" value="Chromosome"/>
</dbReference>
<feature type="compositionally biased region" description="Low complexity" evidence="1">
    <location>
        <begin position="124"/>
        <end position="146"/>
    </location>
</feature>
<gene>
    <name evidence="3" type="ORF">OG515_09105</name>
</gene>
<organism evidence="3 4">
    <name type="scientific">Streptomyces melanogenes</name>
    <dbReference type="NCBI Taxonomy" id="67326"/>
    <lineage>
        <taxon>Bacteria</taxon>
        <taxon>Bacillati</taxon>
        <taxon>Actinomycetota</taxon>
        <taxon>Actinomycetes</taxon>
        <taxon>Kitasatosporales</taxon>
        <taxon>Streptomycetaceae</taxon>
        <taxon>Streptomyces</taxon>
    </lineage>
</organism>
<dbReference type="EMBL" id="CP109019">
    <property type="protein sequence ID" value="WUT82350.1"/>
    <property type="molecule type" value="Genomic_DNA"/>
</dbReference>
<protein>
    <submittedName>
        <fullName evidence="3">Uncharacterized protein</fullName>
    </submittedName>
</protein>
<feature type="transmembrane region" description="Helical" evidence="2">
    <location>
        <begin position="220"/>
        <end position="243"/>
    </location>
</feature>
<dbReference type="PRINTS" id="PR01217">
    <property type="entry name" value="PRICHEXTENSN"/>
</dbReference>
<feature type="region of interest" description="Disordered" evidence="1">
    <location>
        <begin position="1"/>
        <end position="212"/>
    </location>
</feature>
<evidence type="ECO:0000256" key="1">
    <source>
        <dbReference type="SAM" id="MobiDB-lite"/>
    </source>
</evidence>
<evidence type="ECO:0000256" key="2">
    <source>
        <dbReference type="SAM" id="Phobius"/>
    </source>
</evidence>
<reference evidence="3" key="1">
    <citation type="submission" date="2022-10" db="EMBL/GenBank/DDBJ databases">
        <title>The complete genomes of actinobacterial strains from the NBC collection.</title>
        <authorList>
            <person name="Joergensen T.S."/>
            <person name="Alvarez Arevalo M."/>
            <person name="Sterndorff E.B."/>
            <person name="Faurdal D."/>
            <person name="Vuksanovic O."/>
            <person name="Mourched A.-S."/>
            <person name="Charusanti P."/>
            <person name="Shaw S."/>
            <person name="Blin K."/>
            <person name="Weber T."/>
        </authorList>
    </citation>
    <scope>NUCLEOTIDE SEQUENCE</scope>
    <source>
        <strain evidence="3">NBC_00668</strain>
    </source>
</reference>
<accession>A0ABZ1XFP8</accession>
<feature type="compositionally biased region" description="Basic and acidic residues" evidence="1">
    <location>
        <begin position="14"/>
        <end position="25"/>
    </location>
</feature>
<feature type="compositionally biased region" description="Pro residues" evidence="1">
    <location>
        <begin position="147"/>
        <end position="209"/>
    </location>
</feature>
<evidence type="ECO:0000313" key="4">
    <source>
        <dbReference type="Proteomes" id="UP001432060"/>
    </source>
</evidence>
<keyword evidence="2" id="KW-1133">Transmembrane helix</keyword>
<keyword evidence="2" id="KW-0472">Membrane</keyword>
<name>A0ABZ1XFP8_9ACTN</name>
<proteinExistence type="predicted"/>
<sequence length="464" mass="46586">MTTDAQRPPSTARRPAEPEPDHDATAEPTPAPGKLTVPKNPVPSGGAGNGAPSPHGPADEAAFAAPGRLSVPENPVPSRGAGNGAPSPHRPADEAPGRPQAPAPPRSAIDLLDVGLPPRPRIPAQPSTAPAAAPVRPAAPARTSPQPARPPLPPHPAPTRPPAPPTPPPPAGPAPVTAPHPTVAPPAAPQAAAPPFPGTVPHPVPPIPGAAPSARRRGRVVAAAVCLVLGVGLLGGAAAGSWLSGGSGGADAHAGYTAAREMWHNTPVDTLFPPTINGSGAGPGGADRVWTRIGVAPDAGCAGALDPLLLKVLQPVGCVRLLRATYTDAASSAVTTVGLVFTEADADAMGALRTRFSDESLGDRDDLMPRPYAVAGTPAARFGDKQRASWTVRVLTDAPVVVYSVTGFADARTVTAPQPADRALDEGATDAPVEAGLTYDAKGIADRVERALRKTAATGTKKPS</sequence>
<keyword evidence="4" id="KW-1185">Reference proteome</keyword>
<keyword evidence="2" id="KW-0812">Transmembrane</keyword>